<evidence type="ECO:0000313" key="1">
    <source>
        <dbReference type="EMBL" id="CAB4141367.1"/>
    </source>
</evidence>
<reference evidence="1" key="1">
    <citation type="submission" date="2020-04" db="EMBL/GenBank/DDBJ databases">
        <authorList>
            <person name="Chiriac C."/>
            <person name="Salcher M."/>
            <person name="Ghai R."/>
            <person name="Kavagutti S V."/>
        </authorList>
    </citation>
    <scope>NUCLEOTIDE SEQUENCE</scope>
</reference>
<gene>
    <name evidence="1" type="ORF">UFOVP414_20</name>
    <name evidence="2" type="ORF">UFOVP687_36</name>
</gene>
<dbReference type="EMBL" id="LR796665">
    <property type="protein sequence ID" value="CAB4157927.1"/>
    <property type="molecule type" value="Genomic_DNA"/>
</dbReference>
<proteinExistence type="predicted"/>
<name>A0A6J5M746_9CAUD</name>
<evidence type="ECO:0000313" key="2">
    <source>
        <dbReference type="EMBL" id="CAB4157927.1"/>
    </source>
</evidence>
<protein>
    <submittedName>
        <fullName evidence="1">Uncharacterized protein</fullName>
    </submittedName>
</protein>
<dbReference type="EMBL" id="LR796389">
    <property type="protein sequence ID" value="CAB4141367.1"/>
    <property type="molecule type" value="Genomic_DNA"/>
</dbReference>
<organism evidence="1">
    <name type="scientific">uncultured Caudovirales phage</name>
    <dbReference type="NCBI Taxonomy" id="2100421"/>
    <lineage>
        <taxon>Viruses</taxon>
        <taxon>Duplodnaviria</taxon>
        <taxon>Heunggongvirae</taxon>
        <taxon>Uroviricota</taxon>
        <taxon>Caudoviricetes</taxon>
        <taxon>Peduoviridae</taxon>
        <taxon>Maltschvirus</taxon>
        <taxon>Maltschvirus maltsch</taxon>
    </lineage>
</organism>
<sequence length="245" mass="27253">MNKVFIATPMYGGQCFGFYTQSLLQLNNLLRDSNVQSMMSFMFNESLITRGRNALVHQFLKTDCTHLFFIDADIRFNAADVLPMLAADKDIICGIYPKKEINWQGVKNALDAGVEVDSLKHHTGSFVVNLVGYSGSVTVPVNEPVEIWNGGTGFMIIKREVFEKLADSVPSYTNDVTDLAGNLKADEIKEFFATSIEPGTNRLLSEDYHFCRLWREAGGQIFAAPWAHLSHIGSYVFEGALTPAP</sequence>
<accession>A0A6J5M746</accession>
<dbReference type="SUPFAM" id="SSF53448">
    <property type="entry name" value="Nucleotide-diphospho-sugar transferases"/>
    <property type="match status" value="1"/>
</dbReference>
<dbReference type="InterPro" id="IPR029044">
    <property type="entry name" value="Nucleotide-diphossugar_trans"/>
</dbReference>
<dbReference type="Gene3D" id="3.90.550.40">
    <property type="match status" value="1"/>
</dbReference>